<reference evidence="2 3" key="1">
    <citation type="journal article" date="2015" name="Genome Biol. Evol.">
        <title>Comparative Genomics of a Bacterivorous Green Alga Reveals Evolutionary Causalities and Consequences of Phago-Mixotrophic Mode of Nutrition.</title>
        <authorList>
            <person name="Burns J.A."/>
            <person name="Paasch A."/>
            <person name="Narechania A."/>
            <person name="Kim E."/>
        </authorList>
    </citation>
    <scope>NUCLEOTIDE SEQUENCE [LARGE SCALE GENOMIC DNA]</scope>
    <source>
        <strain evidence="2 3">PLY_AMNH</strain>
    </source>
</reference>
<dbReference type="Proteomes" id="UP001190700">
    <property type="component" value="Unassembled WGS sequence"/>
</dbReference>
<gene>
    <name evidence="2" type="ORF">CYMTET_27279</name>
</gene>
<name>A0AAE0FQB6_9CHLO</name>
<keyword evidence="3" id="KW-1185">Reference proteome</keyword>
<dbReference type="AlphaFoldDB" id="A0AAE0FQB6"/>
<sequence>MLSAVDQPESGNGYAADDTDDEDVAPTQPHTKIGCGAPVTGFGRSFLTASLVCALFVVCAAAAPLTASDVGGAGAHVCTAPTVGVLDVLPQQPQWRRYCRLPASRTVQTTSSG</sequence>
<proteinExistence type="predicted"/>
<evidence type="ECO:0000313" key="3">
    <source>
        <dbReference type="Proteomes" id="UP001190700"/>
    </source>
</evidence>
<organism evidence="2 3">
    <name type="scientific">Cymbomonas tetramitiformis</name>
    <dbReference type="NCBI Taxonomy" id="36881"/>
    <lineage>
        <taxon>Eukaryota</taxon>
        <taxon>Viridiplantae</taxon>
        <taxon>Chlorophyta</taxon>
        <taxon>Pyramimonadophyceae</taxon>
        <taxon>Pyramimonadales</taxon>
        <taxon>Pyramimonadaceae</taxon>
        <taxon>Cymbomonas</taxon>
    </lineage>
</organism>
<evidence type="ECO:0000256" key="1">
    <source>
        <dbReference type="SAM" id="MobiDB-lite"/>
    </source>
</evidence>
<comment type="caution">
    <text evidence="2">The sequence shown here is derived from an EMBL/GenBank/DDBJ whole genome shotgun (WGS) entry which is preliminary data.</text>
</comment>
<dbReference type="EMBL" id="LGRX02014916">
    <property type="protein sequence ID" value="KAK3263949.1"/>
    <property type="molecule type" value="Genomic_DNA"/>
</dbReference>
<evidence type="ECO:0000313" key="2">
    <source>
        <dbReference type="EMBL" id="KAK3263949.1"/>
    </source>
</evidence>
<protein>
    <submittedName>
        <fullName evidence="2">Uncharacterized protein</fullName>
    </submittedName>
</protein>
<accession>A0AAE0FQB6</accession>
<feature type="region of interest" description="Disordered" evidence="1">
    <location>
        <begin position="1"/>
        <end position="34"/>
    </location>
</feature>